<dbReference type="InterPro" id="IPR036873">
    <property type="entry name" value="Rhodanese-like_dom_sf"/>
</dbReference>
<dbReference type="PANTHER" id="PTHR43031:SF6">
    <property type="entry name" value="THIOSULFATE SULFURTRANSFERASE GLPE"/>
    <property type="match status" value="1"/>
</dbReference>
<gene>
    <name evidence="3" type="primary">glpE</name>
    <name evidence="5" type="ORF">SAMN05216214_107185</name>
</gene>
<dbReference type="Proteomes" id="UP000185766">
    <property type="component" value="Unassembled WGS sequence"/>
</dbReference>
<dbReference type="SMART" id="SM00450">
    <property type="entry name" value="RHOD"/>
    <property type="match status" value="1"/>
</dbReference>
<keyword evidence="1 3" id="KW-0963">Cytoplasm</keyword>
<comment type="subcellular location">
    <subcellularLocation>
        <location evidence="3">Cytoplasm</location>
    </subcellularLocation>
</comment>
<keyword evidence="2 3" id="KW-0808">Transferase</keyword>
<dbReference type="EMBL" id="FOAS01000007">
    <property type="protein sequence ID" value="SEL04976.1"/>
    <property type="molecule type" value="Genomic_DNA"/>
</dbReference>
<dbReference type="SUPFAM" id="SSF52821">
    <property type="entry name" value="Rhodanese/Cell cycle control phosphatase"/>
    <property type="match status" value="1"/>
</dbReference>
<evidence type="ECO:0000256" key="2">
    <source>
        <dbReference type="ARBA" id="ARBA00022679"/>
    </source>
</evidence>
<dbReference type="InterPro" id="IPR001763">
    <property type="entry name" value="Rhodanese-like_dom"/>
</dbReference>
<dbReference type="CDD" id="cd01444">
    <property type="entry name" value="GlpE_ST"/>
    <property type="match status" value="1"/>
</dbReference>
<dbReference type="GO" id="GO:0005737">
    <property type="term" value="C:cytoplasm"/>
    <property type="evidence" value="ECO:0007669"/>
    <property type="project" value="UniProtKB-SubCell"/>
</dbReference>
<dbReference type="PROSITE" id="PS50206">
    <property type="entry name" value="RHODANESE_3"/>
    <property type="match status" value="1"/>
</dbReference>
<organism evidence="5 6">
    <name type="scientific">Atopomonas hussainii</name>
    <dbReference type="NCBI Taxonomy" id="1429083"/>
    <lineage>
        <taxon>Bacteria</taxon>
        <taxon>Pseudomonadati</taxon>
        <taxon>Pseudomonadota</taxon>
        <taxon>Gammaproteobacteria</taxon>
        <taxon>Pseudomonadales</taxon>
        <taxon>Pseudomonadaceae</taxon>
        <taxon>Atopomonas</taxon>
    </lineage>
</organism>
<dbReference type="Gene3D" id="3.40.250.10">
    <property type="entry name" value="Rhodanese-like domain"/>
    <property type="match status" value="1"/>
</dbReference>
<evidence type="ECO:0000259" key="4">
    <source>
        <dbReference type="PROSITE" id="PS50206"/>
    </source>
</evidence>
<keyword evidence="6" id="KW-1185">Reference proteome</keyword>
<protein>
    <recommendedName>
        <fullName evidence="3">Thiosulfate sulfurtransferase GlpE</fullName>
        <ecNumber evidence="3">2.8.1.1</ecNumber>
    </recommendedName>
</protein>
<comment type="similarity">
    <text evidence="3">Belongs to the GlpE family.</text>
</comment>
<evidence type="ECO:0000313" key="6">
    <source>
        <dbReference type="Proteomes" id="UP000185766"/>
    </source>
</evidence>
<comment type="catalytic activity">
    <reaction evidence="3">
        <text>thiosulfate + hydrogen cyanide = thiocyanate + sulfite + 2 H(+)</text>
        <dbReference type="Rhea" id="RHEA:16881"/>
        <dbReference type="ChEBI" id="CHEBI:15378"/>
        <dbReference type="ChEBI" id="CHEBI:17359"/>
        <dbReference type="ChEBI" id="CHEBI:18022"/>
        <dbReference type="ChEBI" id="CHEBI:18407"/>
        <dbReference type="ChEBI" id="CHEBI:33542"/>
        <dbReference type="EC" id="2.8.1.1"/>
    </reaction>
</comment>
<evidence type="ECO:0000256" key="1">
    <source>
        <dbReference type="ARBA" id="ARBA00022490"/>
    </source>
</evidence>
<dbReference type="InterPro" id="IPR023695">
    <property type="entry name" value="Thiosulf_sulfurTrfase"/>
</dbReference>
<comment type="function">
    <text evidence="3">Transferase that catalyzes the transfer of sulfur from thiosulfate to thiophilic acceptors such as cyanide or dithiols. May function in a CysM-independent thiosulfate assimilation pathway by catalyzing the conversion of thiosulfate to sulfite, which can then be used for L-cysteine biosynthesis.</text>
</comment>
<sequence length="104" mass="11813">MNYQRISPEQALALREREAQWVDIRDEASFAAGHIPECVHLDNTNLARYLIEADHDRPLIVVCYHGNSSQQAAAYLAEQGFDEVYSLDGGFTLWQSLYPTDVAR</sequence>
<dbReference type="InterPro" id="IPR050229">
    <property type="entry name" value="GlpE_sulfurtransferase"/>
</dbReference>
<proteinExistence type="inferred from homology"/>
<dbReference type="AlphaFoldDB" id="A0A1H7M170"/>
<dbReference type="GO" id="GO:0103041">
    <property type="term" value="F:thiosulfate-thioredoxin sulfurtransferase activity"/>
    <property type="evidence" value="ECO:0007669"/>
    <property type="project" value="RHEA"/>
</dbReference>
<dbReference type="STRING" id="1429083.GCA_001885685_01578"/>
<dbReference type="GO" id="GO:0004792">
    <property type="term" value="F:thiosulfate-cyanide sulfurtransferase activity"/>
    <property type="evidence" value="ECO:0007669"/>
    <property type="project" value="UniProtKB-UniRule"/>
</dbReference>
<dbReference type="NCBIfam" id="NF001195">
    <property type="entry name" value="PRK00162.1"/>
    <property type="match status" value="1"/>
</dbReference>
<feature type="active site" description="Cysteine persulfide intermediate" evidence="3">
    <location>
        <position position="63"/>
    </location>
</feature>
<dbReference type="EC" id="2.8.1.1" evidence="3"/>
<comment type="catalytic activity">
    <reaction evidence="3">
        <text>thiosulfate + [thioredoxin]-dithiol = [thioredoxin]-disulfide + hydrogen sulfide + sulfite + 2 H(+)</text>
        <dbReference type="Rhea" id="RHEA:83859"/>
        <dbReference type="Rhea" id="RHEA-COMP:10698"/>
        <dbReference type="Rhea" id="RHEA-COMP:10700"/>
        <dbReference type="ChEBI" id="CHEBI:15378"/>
        <dbReference type="ChEBI" id="CHEBI:17359"/>
        <dbReference type="ChEBI" id="CHEBI:29919"/>
        <dbReference type="ChEBI" id="CHEBI:29950"/>
        <dbReference type="ChEBI" id="CHEBI:33542"/>
        <dbReference type="ChEBI" id="CHEBI:50058"/>
    </reaction>
</comment>
<name>A0A1H7M170_9GAMM</name>
<reference evidence="5 6" key="1">
    <citation type="submission" date="2016-10" db="EMBL/GenBank/DDBJ databases">
        <authorList>
            <person name="de Groot N.N."/>
        </authorList>
    </citation>
    <scope>NUCLEOTIDE SEQUENCE [LARGE SCALE GENOMIC DNA]</scope>
    <source>
        <strain evidence="5 6">JCM 19513</strain>
    </source>
</reference>
<dbReference type="RefSeq" id="WP_074867310.1">
    <property type="nucleotide sequence ID" value="NZ_FOAS01000007.1"/>
</dbReference>
<dbReference type="PANTHER" id="PTHR43031">
    <property type="entry name" value="FAD-DEPENDENT OXIDOREDUCTASE"/>
    <property type="match status" value="1"/>
</dbReference>
<accession>A0A1H7M170</accession>
<dbReference type="HAMAP" id="MF_01009">
    <property type="entry name" value="Thiosulf_sulfurtr"/>
    <property type="match status" value="1"/>
</dbReference>
<evidence type="ECO:0000313" key="5">
    <source>
        <dbReference type="EMBL" id="SEL04976.1"/>
    </source>
</evidence>
<dbReference type="Pfam" id="PF00581">
    <property type="entry name" value="Rhodanese"/>
    <property type="match status" value="1"/>
</dbReference>
<evidence type="ECO:0000256" key="3">
    <source>
        <dbReference type="HAMAP-Rule" id="MF_01009"/>
    </source>
</evidence>
<feature type="domain" description="Rhodanese" evidence="4">
    <location>
        <begin position="15"/>
        <end position="103"/>
    </location>
</feature>